<accession>A0ABR7AXX7</accession>
<evidence type="ECO:0000313" key="3">
    <source>
        <dbReference type="Proteomes" id="UP000651852"/>
    </source>
</evidence>
<keyword evidence="3" id="KW-1185">Reference proteome</keyword>
<dbReference type="Gene3D" id="1.25.40.10">
    <property type="entry name" value="Tetratricopeptide repeat domain"/>
    <property type="match status" value="1"/>
</dbReference>
<feature type="signal peptide" evidence="1">
    <location>
        <begin position="1"/>
        <end position="23"/>
    </location>
</feature>
<comment type="caution">
    <text evidence="2">The sequence shown here is derived from an EMBL/GenBank/DDBJ whole genome shotgun (WGS) entry which is preliminary data.</text>
</comment>
<protein>
    <submittedName>
        <fullName evidence="2">Outer membrane assembly lipoprotein YfiO</fullName>
    </submittedName>
</protein>
<evidence type="ECO:0000313" key="2">
    <source>
        <dbReference type="EMBL" id="MBC3949781.1"/>
    </source>
</evidence>
<feature type="chain" id="PRO_5045795297" evidence="1">
    <location>
        <begin position="24"/>
        <end position="721"/>
    </location>
</feature>
<name>A0ABR7AXX7_9PSED</name>
<dbReference type="Proteomes" id="UP000651852">
    <property type="component" value="Unassembled WGS sequence"/>
</dbReference>
<dbReference type="RefSeq" id="WP_187521099.1">
    <property type="nucleotide sequence ID" value="NZ_JACONW010000027.1"/>
</dbReference>
<gene>
    <name evidence="2" type="ORF">H8S59_08375</name>
</gene>
<dbReference type="InterPro" id="IPR011990">
    <property type="entry name" value="TPR-like_helical_dom_sf"/>
</dbReference>
<reference evidence="2 3" key="1">
    <citation type="submission" date="2020-08" db="EMBL/GenBank/DDBJ databases">
        <title>Putative novel bacterial strains isolated from necrotic wheat leaf tissues caused by Xanthomonas translucens.</title>
        <authorList>
            <person name="Tambong J.T."/>
        </authorList>
    </citation>
    <scope>NUCLEOTIDE SEQUENCE [LARGE SCALE GENOMIC DNA]</scope>
    <source>
        <strain evidence="2 3">DOAB 1069</strain>
    </source>
</reference>
<keyword evidence="2" id="KW-0449">Lipoprotein</keyword>
<keyword evidence="1" id="KW-0732">Signal</keyword>
<proteinExistence type="predicted"/>
<evidence type="ECO:0000256" key="1">
    <source>
        <dbReference type="SAM" id="SignalP"/>
    </source>
</evidence>
<organism evidence="2 3">
    <name type="scientific">Pseudomonas folii</name>
    <dbReference type="NCBI Taxonomy" id="2762593"/>
    <lineage>
        <taxon>Bacteria</taxon>
        <taxon>Pseudomonadati</taxon>
        <taxon>Pseudomonadota</taxon>
        <taxon>Gammaproteobacteria</taxon>
        <taxon>Pseudomonadales</taxon>
        <taxon>Pseudomonadaceae</taxon>
        <taxon>Pseudomonas</taxon>
    </lineage>
</organism>
<dbReference type="EMBL" id="JACONW010000027">
    <property type="protein sequence ID" value="MBC3949781.1"/>
    <property type="molecule type" value="Genomic_DNA"/>
</dbReference>
<sequence>MQNRLLTSLAIAVCASTSSLANASSDDACYPTWSILSEQLDTCSSLPFLSPGNDSSVNLRLLLANAGKLQLSPAALNKDDLAEGYGEVPFAHYRLMPVPDDVDEEVGKEGHTLGLNEMLATLGIKREPAEVAGDMLVDGEGSRCRSNNETTATDFVRELTGTPELSPAERAALANSRMQMLPACGWEPEQLISLLPGEIVSTTGKAFVTYLQAAADFYSGRFVEASKGFTLLADNPNEWLKDTALYMIGRTELNLAQEKAFEYGELRPERVDLAAARRAESAFRNYVDNYPYGVYSNTATGLLRRVHWLTRDNDKLAADYEAQLLAPSGNRPAYEALVREADLKLITPNTTAVKSPMIAAVNDLMRMREGSDKTLSKAGLMAQKDTFAEHPELFNYLQAAFALYVENNPASALQLLPNAIPAELHYLAFSQQMLRGLALEANQDSKDAQALWLQLMPLAKLPLQHEQLQLALAMSYERDEQLARVFAADSPIKAEKVRYILLSKAADADLLRQQVIQGASDTERNTALFVLLYKDLMRSQFAAFGEDLKQLPEIPSAEKLSYSLGYVYDQGQALTLFRWQGDKAESGYVCPSIADTAATLDKDAKNPRSLNCMGEFILRNSLDSMPLDEARSADVLGGTAPGFAGQVFSRHSAYQTVIANPKADHEDKAYALFRAINCYAPSGNNGCGGKTVEPSVRKAWFKKLKGGFADTRWGKTLQYYW</sequence>